<evidence type="ECO:0000256" key="1">
    <source>
        <dbReference type="ARBA" id="ARBA00023015"/>
    </source>
</evidence>
<dbReference type="PRINTS" id="PR00035">
    <property type="entry name" value="HTHGNTR"/>
</dbReference>
<dbReference type="SMART" id="SM00345">
    <property type="entry name" value="HTH_GNTR"/>
    <property type="match status" value="1"/>
</dbReference>
<dbReference type="SUPFAM" id="SSF46785">
    <property type="entry name" value="Winged helix' DNA-binding domain"/>
    <property type="match status" value="1"/>
</dbReference>
<organism evidence="5 6">
    <name type="scientific">Ruminiclostridium cellulolyticum (strain ATCC 35319 / DSM 5812 / JCM 6584 / H10)</name>
    <name type="common">Clostridium cellulolyticum</name>
    <dbReference type="NCBI Taxonomy" id="394503"/>
    <lineage>
        <taxon>Bacteria</taxon>
        <taxon>Bacillati</taxon>
        <taxon>Bacillota</taxon>
        <taxon>Clostridia</taxon>
        <taxon>Eubacteriales</taxon>
        <taxon>Oscillospiraceae</taxon>
        <taxon>Ruminiclostridium</taxon>
    </lineage>
</organism>
<evidence type="ECO:0000256" key="2">
    <source>
        <dbReference type="ARBA" id="ARBA00023125"/>
    </source>
</evidence>
<accession>B8I295</accession>
<dbReference type="InterPro" id="IPR033532">
    <property type="entry name" value="AraR_ligand_bind_dom"/>
</dbReference>
<dbReference type="PANTHER" id="PTHR30146:SF150">
    <property type="entry name" value="ARABINOSE METABOLISM TRANSCRIPTIONAL REPRESSOR"/>
    <property type="match status" value="1"/>
</dbReference>
<dbReference type="InterPro" id="IPR000524">
    <property type="entry name" value="Tscrpt_reg_HTH_GntR"/>
</dbReference>
<dbReference type="RefSeq" id="WP_015926810.1">
    <property type="nucleotide sequence ID" value="NC_011898.1"/>
</dbReference>
<dbReference type="PROSITE" id="PS50949">
    <property type="entry name" value="HTH_GNTR"/>
    <property type="match status" value="1"/>
</dbReference>
<dbReference type="eggNOG" id="COG1609">
    <property type="taxonomic scope" value="Bacteria"/>
</dbReference>
<dbReference type="InterPro" id="IPR028082">
    <property type="entry name" value="Peripla_BP_I"/>
</dbReference>
<feature type="domain" description="HTH gntR-type" evidence="4">
    <location>
        <begin position="7"/>
        <end position="75"/>
    </location>
</feature>
<reference evidence="5 6" key="1">
    <citation type="submission" date="2009-01" db="EMBL/GenBank/DDBJ databases">
        <title>Complete sequence of Clostridium cellulolyticum H10.</title>
        <authorList>
            <consortium name="US DOE Joint Genome Institute"/>
            <person name="Lucas S."/>
            <person name="Copeland A."/>
            <person name="Lapidus A."/>
            <person name="Glavina del Rio T."/>
            <person name="Dalin E."/>
            <person name="Tice H."/>
            <person name="Bruce D."/>
            <person name="Goodwin L."/>
            <person name="Pitluck S."/>
            <person name="Chertkov O."/>
            <person name="Saunders E."/>
            <person name="Brettin T."/>
            <person name="Detter J.C."/>
            <person name="Han C."/>
            <person name="Larimer F."/>
            <person name="Land M."/>
            <person name="Hauser L."/>
            <person name="Kyrpides N."/>
            <person name="Ivanova N."/>
            <person name="Zhou J."/>
            <person name="Richardson P."/>
        </authorList>
    </citation>
    <scope>NUCLEOTIDE SEQUENCE [LARGE SCALE GENOMIC DNA]</scope>
    <source>
        <strain evidence="6">ATCC 35319 / DSM 5812 / JCM 6584 / H10</strain>
    </source>
</reference>
<dbReference type="SUPFAM" id="SSF53822">
    <property type="entry name" value="Periplasmic binding protein-like I"/>
    <property type="match status" value="1"/>
</dbReference>
<dbReference type="Pfam" id="PF13377">
    <property type="entry name" value="Peripla_BP_3"/>
    <property type="match status" value="1"/>
</dbReference>
<evidence type="ECO:0000313" key="6">
    <source>
        <dbReference type="Proteomes" id="UP000001349"/>
    </source>
</evidence>
<dbReference type="InterPro" id="IPR036388">
    <property type="entry name" value="WH-like_DNA-bd_sf"/>
</dbReference>
<dbReference type="PANTHER" id="PTHR30146">
    <property type="entry name" value="LACI-RELATED TRANSCRIPTIONAL REPRESSOR"/>
    <property type="match status" value="1"/>
</dbReference>
<dbReference type="Pfam" id="PF00392">
    <property type="entry name" value="GntR"/>
    <property type="match status" value="1"/>
</dbReference>
<dbReference type="Gene3D" id="1.10.10.10">
    <property type="entry name" value="Winged helix-like DNA-binding domain superfamily/Winged helix DNA-binding domain"/>
    <property type="match status" value="1"/>
</dbReference>
<evidence type="ECO:0000256" key="3">
    <source>
        <dbReference type="ARBA" id="ARBA00023163"/>
    </source>
</evidence>
<keyword evidence="1" id="KW-0805">Transcription regulation</keyword>
<dbReference type="STRING" id="394503.Ccel_3470"/>
<dbReference type="CDD" id="cd07377">
    <property type="entry name" value="WHTH_GntR"/>
    <property type="match status" value="1"/>
</dbReference>
<keyword evidence="2" id="KW-0238">DNA-binding</keyword>
<evidence type="ECO:0000259" key="4">
    <source>
        <dbReference type="PROSITE" id="PS50949"/>
    </source>
</evidence>
<dbReference type="OrthoDB" id="9813468at2"/>
<evidence type="ECO:0000313" key="5">
    <source>
        <dbReference type="EMBL" id="ACL77758.1"/>
    </source>
</evidence>
<gene>
    <name evidence="5" type="ordered locus">Ccel_3470</name>
</gene>
<protein>
    <submittedName>
        <fullName evidence="5">Regulatory protein GntR HTH</fullName>
    </submittedName>
</protein>
<dbReference type="HOGENOM" id="CLU_037628_15_0_9"/>
<dbReference type="Proteomes" id="UP000001349">
    <property type="component" value="Chromosome"/>
</dbReference>
<dbReference type="AlphaFoldDB" id="B8I295"/>
<dbReference type="CDD" id="cd01541">
    <property type="entry name" value="PBP1_AraR"/>
    <property type="match status" value="1"/>
</dbReference>
<dbReference type="GO" id="GO:0000976">
    <property type="term" value="F:transcription cis-regulatory region binding"/>
    <property type="evidence" value="ECO:0007669"/>
    <property type="project" value="TreeGrafter"/>
</dbReference>
<dbReference type="GO" id="GO:0003700">
    <property type="term" value="F:DNA-binding transcription factor activity"/>
    <property type="evidence" value="ECO:0007669"/>
    <property type="project" value="InterPro"/>
</dbReference>
<sequence>MQKSDNQVKYLKLMEHLKQEILLGRIKPGEQIPSENVLAETMSLSRHTVRKAISLLVNEGYLYTEHGRGTFCLDRSRKRNDSRNIGVITTYISEYIFPKVIQGIDSVLSSNGYSIMLKNTNNNTNKEAVCLEDVLQKNVEGLIIEPTKSALYSENMEFYEALDNHRIPYIFIHGFYQQLENKSHIILDDAKGMYSAVEYLTKLGHKKIVGIFKADDVQGVERHNGYAKAIADAGMSYNPDDVIWFHTEDRVVKPYNMVKRFLEENREVDAIACYNDQIAFRVYELLTGLGVKVPEDISLVGFDDSYFSANCPVKITTVRHPKEKLGEEAAEILLEMIKDNDYLKNPVQKVVIPELIIKESCIKR</sequence>
<dbReference type="EMBL" id="CP001348">
    <property type="protein sequence ID" value="ACL77758.1"/>
    <property type="molecule type" value="Genomic_DNA"/>
</dbReference>
<proteinExistence type="predicted"/>
<dbReference type="InterPro" id="IPR036390">
    <property type="entry name" value="WH_DNA-bd_sf"/>
</dbReference>
<dbReference type="KEGG" id="cce:Ccel_3470"/>
<dbReference type="Gene3D" id="3.40.50.2300">
    <property type="match status" value="2"/>
</dbReference>
<dbReference type="InterPro" id="IPR046335">
    <property type="entry name" value="LacI/GalR-like_sensor"/>
</dbReference>
<keyword evidence="3" id="KW-0804">Transcription</keyword>
<name>B8I295_RUMCH</name>
<keyword evidence="6" id="KW-1185">Reference proteome</keyword>